<evidence type="ECO:0000313" key="2">
    <source>
        <dbReference type="EMBL" id="KAL0579568.1"/>
    </source>
</evidence>
<protein>
    <submittedName>
        <fullName evidence="2">Uncharacterized protein</fullName>
    </submittedName>
</protein>
<accession>A0ABR3FW09</accession>
<gene>
    <name evidence="2" type="ORF">V5O48_002448</name>
</gene>
<sequence length="88" mass="10560">MQSIIENLLRENSKLRRDIDMLREVNIDLRNEIRSYRGQSFRSVEEIELMEEEFEAMKIEAEGVKDQAKALKSELDDMRRINTRMKQV</sequence>
<proteinExistence type="predicted"/>
<keyword evidence="3" id="KW-1185">Reference proteome</keyword>
<comment type="caution">
    <text evidence="2">The sequence shown here is derived from an EMBL/GenBank/DDBJ whole genome shotgun (WGS) entry which is preliminary data.</text>
</comment>
<reference evidence="2 3" key="1">
    <citation type="submission" date="2024-02" db="EMBL/GenBank/DDBJ databases">
        <title>A draft genome for the cacao thread blight pathogen Marasmius crinis-equi.</title>
        <authorList>
            <person name="Cohen S.P."/>
            <person name="Baruah I.K."/>
            <person name="Amoako-Attah I."/>
            <person name="Bukari Y."/>
            <person name="Meinhardt L.W."/>
            <person name="Bailey B.A."/>
        </authorList>
    </citation>
    <scope>NUCLEOTIDE SEQUENCE [LARGE SCALE GENOMIC DNA]</scope>
    <source>
        <strain evidence="2 3">GH-76</strain>
    </source>
</reference>
<dbReference type="Proteomes" id="UP001465976">
    <property type="component" value="Unassembled WGS sequence"/>
</dbReference>
<dbReference type="EMBL" id="JBAHYK010000055">
    <property type="protein sequence ID" value="KAL0579568.1"/>
    <property type="molecule type" value="Genomic_DNA"/>
</dbReference>
<organism evidence="2 3">
    <name type="scientific">Marasmius crinis-equi</name>
    <dbReference type="NCBI Taxonomy" id="585013"/>
    <lineage>
        <taxon>Eukaryota</taxon>
        <taxon>Fungi</taxon>
        <taxon>Dikarya</taxon>
        <taxon>Basidiomycota</taxon>
        <taxon>Agaricomycotina</taxon>
        <taxon>Agaricomycetes</taxon>
        <taxon>Agaricomycetidae</taxon>
        <taxon>Agaricales</taxon>
        <taxon>Marasmiineae</taxon>
        <taxon>Marasmiaceae</taxon>
        <taxon>Marasmius</taxon>
    </lineage>
</organism>
<keyword evidence="1" id="KW-0175">Coiled coil</keyword>
<evidence type="ECO:0000256" key="1">
    <source>
        <dbReference type="SAM" id="Coils"/>
    </source>
</evidence>
<feature type="coiled-coil region" evidence="1">
    <location>
        <begin position="5"/>
        <end position="88"/>
    </location>
</feature>
<evidence type="ECO:0000313" key="3">
    <source>
        <dbReference type="Proteomes" id="UP001465976"/>
    </source>
</evidence>
<name>A0ABR3FW09_9AGAR</name>